<evidence type="ECO:0000256" key="4">
    <source>
        <dbReference type="ARBA" id="ARBA00022989"/>
    </source>
</evidence>
<evidence type="ECO:0000256" key="3">
    <source>
        <dbReference type="ARBA" id="ARBA00022960"/>
    </source>
</evidence>
<dbReference type="InterPro" id="IPR001182">
    <property type="entry name" value="FtsW/RodA"/>
</dbReference>
<accession>A0ABS2EZR8</accession>
<feature type="transmembrane region" description="Helical" evidence="6">
    <location>
        <begin position="72"/>
        <end position="89"/>
    </location>
</feature>
<keyword evidence="4 6" id="KW-1133">Transmembrane helix</keyword>
<sequence length="403" mass="42429">MATEMTGPGTPSAGLSSIAQRVRRRGGAHVSGRKGPLDGVYLSQLVPTLLILVISVANMWVCSLALDNVSFPNHLVGIALGLAAAAVVWRYDYRALANMTTALFVLACVLMVLPRVPGLGVEGGYGMVGWVRIGPLSFQPSEPGKIVTIFLMASACAQYNGKIDDFRDYAKLCGTLLVPLLLILSLDLGTGLVVFVLGAAVIICSGAPRSWVLGTVALIVGAAAFVVIESSIEGIPHILQEYQLTRLTVFMNPTADASGDGYNLLQAMIAVGSGGLLGKGFGNASQALSGFLPMAGTDFIFATFAEQFGFVGSVVLLALYAWMILSTVLLAMRMESAFSKLVLVGCAAMWTFQVLESVGMCIGIMPITGIPLPFMTYGSSSMVVQLVAVGIVQSVWRHRQKAA</sequence>
<evidence type="ECO:0000256" key="6">
    <source>
        <dbReference type="SAM" id="Phobius"/>
    </source>
</evidence>
<feature type="transmembrane region" description="Helical" evidence="6">
    <location>
        <begin position="342"/>
        <end position="368"/>
    </location>
</feature>
<evidence type="ECO:0000313" key="8">
    <source>
        <dbReference type="Proteomes" id="UP000712527"/>
    </source>
</evidence>
<keyword evidence="8" id="KW-1185">Reference proteome</keyword>
<dbReference type="PANTHER" id="PTHR30474">
    <property type="entry name" value="CELL CYCLE PROTEIN"/>
    <property type="match status" value="1"/>
</dbReference>
<feature type="transmembrane region" description="Helical" evidence="6">
    <location>
        <begin position="308"/>
        <end position="330"/>
    </location>
</feature>
<evidence type="ECO:0000313" key="7">
    <source>
        <dbReference type="EMBL" id="MBM6774090.1"/>
    </source>
</evidence>
<feature type="transmembrane region" description="Helical" evidence="6">
    <location>
        <begin position="96"/>
        <end position="113"/>
    </location>
</feature>
<name>A0ABS2EZR8_9ACTN</name>
<reference evidence="7 8" key="1">
    <citation type="journal article" date="2021" name="Sci. Rep.">
        <title>The distribution of antibiotic resistance genes in chicken gut microbiota commensals.</title>
        <authorList>
            <person name="Juricova H."/>
            <person name="Matiasovicova J."/>
            <person name="Kubasova T."/>
            <person name="Cejkova D."/>
            <person name="Rychlik I."/>
        </authorList>
    </citation>
    <scope>NUCLEOTIDE SEQUENCE [LARGE SCALE GENOMIC DNA]</scope>
    <source>
        <strain evidence="7 8">An794</strain>
    </source>
</reference>
<comment type="caution">
    <text evidence="7">The sequence shown here is derived from an EMBL/GenBank/DDBJ whole genome shotgun (WGS) entry which is preliminary data.</text>
</comment>
<feature type="transmembrane region" description="Helical" evidence="6">
    <location>
        <begin position="41"/>
        <end position="66"/>
    </location>
</feature>
<feature type="transmembrane region" description="Helical" evidence="6">
    <location>
        <begin position="176"/>
        <end position="204"/>
    </location>
</feature>
<protein>
    <submittedName>
        <fullName evidence="7">FtsW/RodA/SpoVE family cell cycle protein</fullName>
    </submittedName>
</protein>
<evidence type="ECO:0000256" key="5">
    <source>
        <dbReference type="ARBA" id="ARBA00023136"/>
    </source>
</evidence>
<comment type="subcellular location">
    <subcellularLocation>
        <location evidence="1">Membrane</location>
        <topology evidence="1">Multi-pass membrane protein</topology>
    </subcellularLocation>
</comment>
<proteinExistence type="predicted"/>
<dbReference type="Proteomes" id="UP000712527">
    <property type="component" value="Unassembled WGS sequence"/>
</dbReference>
<dbReference type="RefSeq" id="WP_204792432.1">
    <property type="nucleotide sequence ID" value="NZ_JACSNQ010000001.1"/>
</dbReference>
<evidence type="ECO:0000256" key="2">
    <source>
        <dbReference type="ARBA" id="ARBA00022692"/>
    </source>
</evidence>
<dbReference type="EMBL" id="JACSNQ010000001">
    <property type="protein sequence ID" value="MBM6774090.1"/>
    <property type="molecule type" value="Genomic_DNA"/>
</dbReference>
<dbReference type="Pfam" id="PF01098">
    <property type="entry name" value="FTSW_RODA_SPOVE"/>
    <property type="match status" value="1"/>
</dbReference>
<keyword evidence="2 6" id="KW-0812">Transmembrane</keyword>
<feature type="transmembrane region" description="Helical" evidence="6">
    <location>
        <begin position="211"/>
        <end position="228"/>
    </location>
</feature>
<keyword evidence="5 6" id="KW-0472">Membrane</keyword>
<feature type="transmembrane region" description="Helical" evidence="6">
    <location>
        <begin position="374"/>
        <end position="396"/>
    </location>
</feature>
<keyword evidence="3" id="KW-0133">Cell shape</keyword>
<gene>
    <name evidence="7" type="ORF">H9X80_00760</name>
</gene>
<organism evidence="7 8">
    <name type="scientific">Olsenella profusa</name>
    <dbReference type="NCBI Taxonomy" id="138595"/>
    <lineage>
        <taxon>Bacteria</taxon>
        <taxon>Bacillati</taxon>
        <taxon>Actinomycetota</taxon>
        <taxon>Coriobacteriia</taxon>
        <taxon>Coriobacteriales</taxon>
        <taxon>Atopobiaceae</taxon>
        <taxon>Olsenella</taxon>
    </lineage>
</organism>
<evidence type="ECO:0000256" key="1">
    <source>
        <dbReference type="ARBA" id="ARBA00004141"/>
    </source>
</evidence>
<dbReference type="PANTHER" id="PTHR30474:SF1">
    <property type="entry name" value="PEPTIDOGLYCAN GLYCOSYLTRANSFERASE MRDB"/>
    <property type="match status" value="1"/>
</dbReference>